<evidence type="ECO:0000256" key="1">
    <source>
        <dbReference type="ARBA" id="ARBA00004141"/>
    </source>
</evidence>
<feature type="transmembrane region" description="Helical" evidence="6">
    <location>
        <begin position="229"/>
        <end position="246"/>
    </location>
</feature>
<feature type="transmembrane region" description="Helical" evidence="6">
    <location>
        <begin position="144"/>
        <end position="164"/>
    </location>
</feature>
<feature type="transmembrane region" description="Helical" evidence="6">
    <location>
        <begin position="258"/>
        <end position="276"/>
    </location>
</feature>
<dbReference type="Proteomes" id="UP000800041">
    <property type="component" value="Unassembled WGS sequence"/>
</dbReference>
<feature type="region of interest" description="Disordered" evidence="5">
    <location>
        <begin position="16"/>
        <end position="35"/>
    </location>
</feature>
<keyword evidence="3 6" id="KW-1133">Transmembrane helix</keyword>
<evidence type="ECO:0000256" key="5">
    <source>
        <dbReference type="SAM" id="MobiDB-lite"/>
    </source>
</evidence>
<proteinExistence type="predicted"/>
<dbReference type="InterPro" id="IPR052185">
    <property type="entry name" value="IPC_Synthase-Related"/>
</dbReference>
<feature type="transmembrane region" description="Helical" evidence="6">
    <location>
        <begin position="40"/>
        <end position="60"/>
    </location>
</feature>
<dbReference type="PANTHER" id="PTHR31310:SF10">
    <property type="entry name" value="INOSITOLPHOSPHOTRANSFERASE AUR1_IPT1 DOMAIN-CONTAINING PROTEIN"/>
    <property type="match status" value="1"/>
</dbReference>
<keyword evidence="2 6" id="KW-0812">Transmembrane</keyword>
<name>A0A6G1GRB0_9PEZI</name>
<gene>
    <name evidence="8" type="ORF">K402DRAFT_338647</name>
</gene>
<dbReference type="OrthoDB" id="2566866at2759"/>
<evidence type="ECO:0000256" key="6">
    <source>
        <dbReference type="SAM" id="Phobius"/>
    </source>
</evidence>
<keyword evidence="4 6" id="KW-0472">Membrane</keyword>
<evidence type="ECO:0000313" key="8">
    <source>
        <dbReference type="EMBL" id="KAF1983289.1"/>
    </source>
</evidence>
<evidence type="ECO:0000313" key="9">
    <source>
        <dbReference type="Proteomes" id="UP000800041"/>
    </source>
</evidence>
<feature type="domain" description="Inositolphosphotransferase Aur1/Ipt1" evidence="7">
    <location>
        <begin position="208"/>
        <end position="337"/>
    </location>
</feature>
<evidence type="ECO:0000256" key="3">
    <source>
        <dbReference type="ARBA" id="ARBA00022989"/>
    </source>
</evidence>
<evidence type="ECO:0000256" key="4">
    <source>
        <dbReference type="ARBA" id="ARBA00023136"/>
    </source>
</evidence>
<feature type="region of interest" description="Disordered" evidence="5">
    <location>
        <begin position="78"/>
        <end position="100"/>
    </location>
</feature>
<dbReference type="Pfam" id="PF14378">
    <property type="entry name" value="PAP2_3"/>
    <property type="match status" value="2"/>
</dbReference>
<feature type="transmembrane region" description="Helical" evidence="6">
    <location>
        <begin position="312"/>
        <end position="332"/>
    </location>
</feature>
<feature type="transmembrane region" description="Helical" evidence="6">
    <location>
        <begin position="386"/>
        <end position="406"/>
    </location>
</feature>
<protein>
    <recommendedName>
        <fullName evidence="7">Inositolphosphotransferase Aur1/Ipt1 domain-containing protein</fullName>
    </recommendedName>
</protein>
<accession>A0A6G1GRB0</accession>
<keyword evidence="9" id="KW-1185">Reference proteome</keyword>
<sequence>MPLAYHLLLRAATNENVTADTEENTTSNQPQWNSTPAWKLPGWVEPVVVVAILLTAMYTTRYQGYSIFSKRQPTSKTSLIASDDDNSRPSSSSHLLPENISDSEADYDDELLTTKNPPKKRRVCGSTFLTPNTARFRNNWHSRVLQRFPFLIEMFYWVINYAFYRLTAVLSQWLFGGSGIWQASQEHGIAVLEFEESGFLSFLFPVREHNVQEWFMNGHQGWLSALNKTYALIHIPGTVGFIAWYYHSAPTHPTFATIRRTLTLTNFLAFLTFILYPCMPPRLLPPHYGFLDTVRHDDATSVWMKGKFVNSLAAMPSMHFGYAFCIGLTLLYHSQVLRLQRLERGEVRKSWFWRAWFVMLGLLYPALILVTIVATANHYFLDALVASAYVVVAFMANRVFYVFLPLEDWLLWALRAEKPVPSTGRRFGR</sequence>
<evidence type="ECO:0000256" key="2">
    <source>
        <dbReference type="ARBA" id="ARBA00022692"/>
    </source>
</evidence>
<dbReference type="GO" id="GO:0016020">
    <property type="term" value="C:membrane"/>
    <property type="evidence" value="ECO:0007669"/>
    <property type="project" value="UniProtKB-SubCell"/>
</dbReference>
<evidence type="ECO:0000259" key="7">
    <source>
        <dbReference type="Pfam" id="PF14378"/>
    </source>
</evidence>
<feature type="domain" description="Inositolphosphotransferase Aur1/Ipt1" evidence="7">
    <location>
        <begin position="351"/>
        <end position="395"/>
    </location>
</feature>
<dbReference type="PANTHER" id="PTHR31310">
    <property type="match status" value="1"/>
</dbReference>
<dbReference type="AlphaFoldDB" id="A0A6G1GRB0"/>
<dbReference type="EMBL" id="ML977176">
    <property type="protein sequence ID" value="KAF1983289.1"/>
    <property type="molecule type" value="Genomic_DNA"/>
</dbReference>
<feature type="transmembrane region" description="Helical" evidence="6">
    <location>
        <begin position="353"/>
        <end position="374"/>
    </location>
</feature>
<organism evidence="8 9">
    <name type="scientific">Aulographum hederae CBS 113979</name>
    <dbReference type="NCBI Taxonomy" id="1176131"/>
    <lineage>
        <taxon>Eukaryota</taxon>
        <taxon>Fungi</taxon>
        <taxon>Dikarya</taxon>
        <taxon>Ascomycota</taxon>
        <taxon>Pezizomycotina</taxon>
        <taxon>Dothideomycetes</taxon>
        <taxon>Pleosporomycetidae</taxon>
        <taxon>Aulographales</taxon>
        <taxon>Aulographaceae</taxon>
    </lineage>
</organism>
<dbReference type="InterPro" id="IPR026841">
    <property type="entry name" value="Aur1/Ipt1"/>
</dbReference>
<comment type="subcellular location">
    <subcellularLocation>
        <location evidence="1">Membrane</location>
        <topology evidence="1">Multi-pass membrane protein</topology>
    </subcellularLocation>
</comment>
<reference evidence="8" key="1">
    <citation type="journal article" date="2020" name="Stud. Mycol.">
        <title>101 Dothideomycetes genomes: a test case for predicting lifestyles and emergence of pathogens.</title>
        <authorList>
            <person name="Haridas S."/>
            <person name="Albert R."/>
            <person name="Binder M."/>
            <person name="Bloem J."/>
            <person name="Labutti K."/>
            <person name="Salamov A."/>
            <person name="Andreopoulos B."/>
            <person name="Baker S."/>
            <person name="Barry K."/>
            <person name="Bills G."/>
            <person name="Bluhm B."/>
            <person name="Cannon C."/>
            <person name="Castanera R."/>
            <person name="Culley D."/>
            <person name="Daum C."/>
            <person name="Ezra D."/>
            <person name="Gonzalez J."/>
            <person name="Henrissat B."/>
            <person name="Kuo A."/>
            <person name="Liang C."/>
            <person name="Lipzen A."/>
            <person name="Lutzoni F."/>
            <person name="Magnuson J."/>
            <person name="Mondo S."/>
            <person name="Nolan M."/>
            <person name="Ohm R."/>
            <person name="Pangilinan J."/>
            <person name="Park H.-J."/>
            <person name="Ramirez L."/>
            <person name="Alfaro M."/>
            <person name="Sun H."/>
            <person name="Tritt A."/>
            <person name="Yoshinaga Y."/>
            <person name="Zwiers L.-H."/>
            <person name="Turgeon B."/>
            <person name="Goodwin S."/>
            <person name="Spatafora J."/>
            <person name="Crous P."/>
            <person name="Grigoriev I."/>
        </authorList>
    </citation>
    <scope>NUCLEOTIDE SEQUENCE</scope>
    <source>
        <strain evidence="8">CBS 113979</strain>
    </source>
</reference>
<dbReference type="CDD" id="cd03386">
    <property type="entry name" value="PAP2_Aur1_like"/>
    <property type="match status" value="1"/>
</dbReference>